<dbReference type="Proteomes" id="UP000029558">
    <property type="component" value="Chromosome"/>
</dbReference>
<evidence type="ECO:0000256" key="7">
    <source>
        <dbReference type="ARBA" id="ARBA00023211"/>
    </source>
</evidence>
<proteinExistence type="inferred from homology"/>
<dbReference type="CDD" id="cd02885">
    <property type="entry name" value="NUDIX_IPP_Isomerase"/>
    <property type="match status" value="1"/>
</dbReference>
<dbReference type="RefSeq" id="WP_017376211.1">
    <property type="nucleotide sequence ID" value="NZ_CP012508.1"/>
</dbReference>
<evidence type="ECO:0000256" key="5">
    <source>
        <dbReference type="ARBA" id="ARBA00022723"/>
    </source>
</evidence>
<dbReference type="OrthoDB" id="9809458at2"/>
<evidence type="ECO:0000256" key="9">
    <source>
        <dbReference type="ARBA" id="ARBA00023235"/>
    </source>
</evidence>
<comment type="similarity">
    <text evidence="2 10">Belongs to the IPP isomerase type 1 family.</text>
</comment>
<dbReference type="GO" id="GO:0050992">
    <property type="term" value="P:dimethylallyl diphosphate biosynthetic process"/>
    <property type="evidence" value="ECO:0007669"/>
    <property type="project" value="UniProtKB-UniRule"/>
</dbReference>
<evidence type="ECO:0000256" key="8">
    <source>
        <dbReference type="ARBA" id="ARBA00023229"/>
    </source>
</evidence>
<dbReference type="InterPro" id="IPR011876">
    <property type="entry name" value="IsopentenylPP_isomerase_typ1"/>
</dbReference>
<dbReference type="EC" id="5.3.3.2" evidence="3 10"/>
<keyword evidence="8 10" id="KW-0414">Isoprene biosynthesis</keyword>
<name>A0A1L6TA08_PISSA</name>
<feature type="binding site" evidence="10">
    <location>
        <position position="118"/>
    </location>
    <ligand>
        <name>Mn(2+)</name>
        <dbReference type="ChEBI" id="CHEBI:29035"/>
    </ligand>
</feature>
<dbReference type="PANTHER" id="PTHR10885:SF0">
    <property type="entry name" value="ISOPENTENYL-DIPHOSPHATE DELTA-ISOMERASE"/>
    <property type="match status" value="1"/>
</dbReference>
<keyword evidence="4 10" id="KW-0963">Cytoplasm</keyword>
<evidence type="ECO:0000256" key="10">
    <source>
        <dbReference type="HAMAP-Rule" id="MF_00202"/>
    </source>
</evidence>
<dbReference type="Gene3D" id="3.90.79.10">
    <property type="entry name" value="Nucleoside Triphosphate Pyrophosphohydrolase"/>
    <property type="match status" value="1"/>
</dbReference>
<dbReference type="GO" id="GO:0046872">
    <property type="term" value="F:metal ion binding"/>
    <property type="evidence" value="ECO:0007669"/>
    <property type="project" value="UniProtKB-KW"/>
</dbReference>
<feature type="binding site" evidence="10">
    <location>
        <position position="34"/>
    </location>
    <ligand>
        <name>Mn(2+)</name>
        <dbReference type="ChEBI" id="CHEBI:29035"/>
    </ligand>
</feature>
<evidence type="ECO:0000256" key="3">
    <source>
        <dbReference type="ARBA" id="ARBA00012057"/>
    </source>
</evidence>
<dbReference type="EMBL" id="CP012508">
    <property type="protein sequence ID" value="ALB21906.1"/>
    <property type="molecule type" value="Genomic_DNA"/>
</dbReference>
<comment type="cofactor">
    <cofactor evidence="10">
        <name>Mg(2+)</name>
        <dbReference type="ChEBI" id="CHEBI:18420"/>
    </cofactor>
    <text evidence="10">Binds 1 Mg(2+) ion per subunit. The magnesium ion binds only when substrate is bound.</text>
</comment>
<evidence type="ECO:0000256" key="6">
    <source>
        <dbReference type="ARBA" id="ARBA00022842"/>
    </source>
</evidence>
<keyword evidence="7 10" id="KW-0464">Manganese</keyword>
<keyword evidence="5 10" id="KW-0479">Metal-binding</keyword>
<dbReference type="InterPro" id="IPR000086">
    <property type="entry name" value="NUDIX_hydrolase_dom"/>
</dbReference>
<feature type="binding site" evidence="10">
    <location>
        <position position="28"/>
    </location>
    <ligand>
        <name>Mn(2+)</name>
        <dbReference type="ChEBI" id="CHEBI:29035"/>
    </ligand>
</feature>
<keyword evidence="6 10" id="KW-0460">Magnesium</keyword>
<dbReference type="InterPro" id="IPR056375">
    <property type="entry name" value="Idi_bact"/>
</dbReference>
<dbReference type="GO" id="GO:0009240">
    <property type="term" value="P:isopentenyl diphosphate biosynthetic process"/>
    <property type="evidence" value="ECO:0007669"/>
    <property type="project" value="TreeGrafter"/>
</dbReference>
<evidence type="ECO:0000313" key="11">
    <source>
        <dbReference type="EMBL" id="ALB21906.1"/>
    </source>
</evidence>
<feature type="binding site" evidence="10">
    <location>
        <position position="75"/>
    </location>
    <ligand>
        <name>Mn(2+)</name>
        <dbReference type="ChEBI" id="CHEBI:29035"/>
    </ligand>
</feature>
<dbReference type="SUPFAM" id="SSF55811">
    <property type="entry name" value="Nudix"/>
    <property type="match status" value="1"/>
</dbReference>
<keyword evidence="9 10" id="KW-0413">Isomerase</keyword>
<gene>
    <name evidence="10" type="primary">idi</name>
    <name evidence="11" type="ORF">KU39_722</name>
</gene>
<feature type="active site" evidence="10">
    <location>
        <position position="120"/>
    </location>
</feature>
<dbReference type="Pfam" id="PF00293">
    <property type="entry name" value="NUDIX"/>
    <property type="match status" value="1"/>
</dbReference>
<dbReference type="AlphaFoldDB" id="A0A1L6TA08"/>
<dbReference type="NCBIfam" id="NF002995">
    <property type="entry name" value="PRK03759.1"/>
    <property type="match status" value="1"/>
</dbReference>
<feature type="active site" evidence="10">
    <location>
        <position position="73"/>
    </location>
</feature>
<comment type="function">
    <text evidence="10">Catalyzes the 1,3-allylic rearrangement of the homoallylic substrate isopentenyl (IPP) to its highly electrophilic allylic isomer, dimethylallyl diphosphate (DMAPP).</text>
</comment>
<evidence type="ECO:0000256" key="4">
    <source>
        <dbReference type="ARBA" id="ARBA00022490"/>
    </source>
</evidence>
<protein>
    <recommendedName>
        <fullName evidence="3 10">Isopentenyl-diphosphate Delta-isomerase</fullName>
        <shortName evidence="10">IPP isomerase</shortName>
        <ecNumber evidence="3 10">5.3.3.2</ecNumber>
    </recommendedName>
    <alternativeName>
        <fullName evidence="10">IPP:DMAPP isomerase</fullName>
    </alternativeName>
    <alternativeName>
        <fullName evidence="10">Isopentenyl pyrophosphate isomerase</fullName>
    </alternativeName>
</protein>
<evidence type="ECO:0000256" key="1">
    <source>
        <dbReference type="ARBA" id="ARBA00004826"/>
    </source>
</evidence>
<dbReference type="PANTHER" id="PTHR10885">
    <property type="entry name" value="ISOPENTENYL-DIPHOSPHATE DELTA-ISOMERASE"/>
    <property type="match status" value="1"/>
</dbReference>
<accession>A0A1L6TA08</accession>
<dbReference type="PIRSF" id="PIRSF018427">
    <property type="entry name" value="Isopntndiph_ism"/>
    <property type="match status" value="1"/>
</dbReference>
<dbReference type="PROSITE" id="PS51462">
    <property type="entry name" value="NUDIX"/>
    <property type="match status" value="1"/>
</dbReference>
<evidence type="ECO:0000256" key="2">
    <source>
        <dbReference type="ARBA" id="ARBA00007579"/>
    </source>
</evidence>
<evidence type="ECO:0000313" key="12">
    <source>
        <dbReference type="Proteomes" id="UP000029558"/>
    </source>
</evidence>
<organism evidence="11 12">
    <name type="scientific">Piscirickettsia salmonis</name>
    <dbReference type="NCBI Taxonomy" id="1238"/>
    <lineage>
        <taxon>Bacteria</taxon>
        <taxon>Pseudomonadati</taxon>
        <taxon>Pseudomonadota</taxon>
        <taxon>Gammaproteobacteria</taxon>
        <taxon>Thiotrichales</taxon>
        <taxon>Piscirickettsiaceae</taxon>
        <taxon>Piscirickettsia</taxon>
    </lineage>
</organism>
<dbReference type="GO" id="GO:0004452">
    <property type="term" value="F:isopentenyl-diphosphate delta-isomerase activity"/>
    <property type="evidence" value="ECO:0007669"/>
    <property type="project" value="UniProtKB-UniRule"/>
</dbReference>
<dbReference type="InterPro" id="IPR015797">
    <property type="entry name" value="NUDIX_hydrolase-like_dom_sf"/>
</dbReference>
<reference evidence="11 12" key="1">
    <citation type="journal article" date="2014" name="Genome Announc.">
        <title>Comparative Genome Analysis of Two Isolates of the Fish Pathogen Piscirickettsia salmonis from Different Hosts Reveals Major Differences in Virulence-Associated Secretion Systems.</title>
        <authorList>
            <person name="Bohle H."/>
            <person name="Henriquez P."/>
            <person name="Grothusen H."/>
            <person name="Navas E."/>
            <person name="Sandoval A."/>
            <person name="Bustamante F."/>
            <person name="Bustos P."/>
            <person name="Mancilla M."/>
        </authorList>
    </citation>
    <scope>NUCLEOTIDE SEQUENCE [LARGE SCALE GENOMIC DNA]</scope>
    <source>
        <strain evidence="12">B1-32597</strain>
    </source>
</reference>
<comment type="catalytic activity">
    <reaction evidence="10">
        <text>isopentenyl diphosphate = dimethylallyl diphosphate</text>
        <dbReference type="Rhea" id="RHEA:23284"/>
        <dbReference type="ChEBI" id="CHEBI:57623"/>
        <dbReference type="ChEBI" id="CHEBI:128769"/>
        <dbReference type="EC" id="5.3.3.2"/>
    </reaction>
</comment>
<comment type="subcellular location">
    <subcellularLocation>
        <location evidence="10">Cytoplasm</location>
    </subcellularLocation>
</comment>
<dbReference type="NCBIfam" id="TIGR02150">
    <property type="entry name" value="IPP_isom_1"/>
    <property type="match status" value="1"/>
</dbReference>
<feature type="binding site" evidence="10">
    <location>
        <position position="93"/>
    </location>
    <ligand>
        <name>Mg(2+)</name>
        <dbReference type="ChEBI" id="CHEBI:18420"/>
    </ligand>
</feature>
<sequence>MSTIDTDYVILVDENDNEIGSDEKLSAHEKALLHRAFSVFIFRKNNENQLELLIQQRQAQKYHCGGLWTNTCCSHPRPGEATTAAAERRLFEEMGITQALTPVGHFMYKAEFSNGLTEFEYDHVLTCEFHPQEFTVNPLEVDDYQWITIPKLILALKTSPEHYTPWFKPALDIALVQAK</sequence>
<comment type="cofactor">
    <cofactor evidence="10">
        <name>Mn(2+)</name>
        <dbReference type="ChEBI" id="CHEBI:29035"/>
    </cofactor>
    <text evidence="10">Binds 1 Mn(2+) ion per subunit.</text>
</comment>
<dbReference type="GO" id="GO:0005737">
    <property type="term" value="C:cytoplasm"/>
    <property type="evidence" value="ECO:0007669"/>
    <property type="project" value="UniProtKB-SubCell"/>
</dbReference>
<comment type="pathway">
    <text evidence="1 10">Isoprenoid biosynthesis; dimethylallyl diphosphate biosynthesis; dimethylallyl diphosphate from isopentenyl diphosphate: step 1/1.</text>
</comment>
<feature type="binding site" evidence="10">
    <location>
        <position position="120"/>
    </location>
    <ligand>
        <name>Mn(2+)</name>
        <dbReference type="ChEBI" id="CHEBI:29035"/>
    </ligand>
</feature>
<dbReference type="HAMAP" id="MF_00202">
    <property type="entry name" value="Idi"/>
    <property type="match status" value="1"/>
</dbReference>